<accession>A0AAV8E0U7</accession>
<feature type="region of interest" description="Disordered" evidence="11">
    <location>
        <begin position="933"/>
        <end position="973"/>
    </location>
</feature>
<evidence type="ECO:0000256" key="8">
    <source>
        <dbReference type="ARBA" id="ARBA00022840"/>
    </source>
</evidence>
<dbReference type="InterPro" id="IPR049080">
    <property type="entry name" value="MOV-10-like_beta-barrel"/>
</dbReference>
<feature type="domain" description="DNA2/NAM7 helicase helicase" evidence="12">
    <location>
        <begin position="406"/>
        <end position="493"/>
    </location>
</feature>
<comment type="subcellular location">
    <subcellularLocation>
        <location evidence="1">Cytoplasm</location>
    </subcellularLocation>
</comment>
<dbReference type="GO" id="GO:0005737">
    <property type="term" value="C:cytoplasm"/>
    <property type="evidence" value="ECO:0007669"/>
    <property type="project" value="UniProtKB-SubCell"/>
</dbReference>
<dbReference type="Gene3D" id="3.40.50.300">
    <property type="entry name" value="P-loop containing nucleotide triphosphate hydrolases"/>
    <property type="match status" value="2"/>
</dbReference>
<evidence type="ECO:0000256" key="7">
    <source>
        <dbReference type="ARBA" id="ARBA00022806"/>
    </source>
</evidence>
<keyword evidence="7" id="KW-0347">Helicase</keyword>
<dbReference type="PANTHER" id="PTHR45418:SF1">
    <property type="entry name" value="CANCER_TESTIS ANTIGEN 55"/>
    <property type="match status" value="1"/>
</dbReference>
<evidence type="ECO:0000313" key="16">
    <source>
        <dbReference type="Proteomes" id="UP001140206"/>
    </source>
</evidence>
<gene>
    <name evidence="15" type="ORF">LUZ62_056390</name>
</gene>
<keyword evidence="9" id="KW-0943">RNA-mediated gene silencing</keyword>
<comment type="catalytic activity">
    <reaction evidence="10">
        <text>ATP + H2O = ADP + phosphate + H(+)</text>
        <dbReference type="Rhea" id="RHEA:13065"/>
        <dbReference type="ChEBI" id="CHEBI:15377"/>
        <dbReference type="ChEBI" id="CHEBI:15378"/>
        <dbReference type="ChEBI" id="CHEBI:30616"/>
        <dbReference type="ChEBI" id="CHEBI:43474"/>
        <dbReference type="ChEBI" id="CHEBI:456216"/>
        <dbReference type="EC" id="3.6.4.13"/>
    </reaction>
</comment>
<reference evidence="15" key="1">
    <citation type="submission" date="2022-08" db="EMBL/GenBank/DDBJ databases">
        <authorList>
            <person name="Marques A."/>
        </authorList>
    </citation>
    <scope>NUCLEOTIDE SEQUENCE</scope>
    <source>
        <strain evidence="15">RhyPub2mFocal</strain>
        <tissue evidence="15">Leaves</tissue>
    </source>
</reference>
<dbReference type="InterPro" id="IPR047187">
    <property type="entry name" value="SF1_C_Upf1"/>
</dbReference>
<dbReference type="FunFam" id="3.40.50.300:FF:001468">
    <property type="entry name" value="Probable RNA helicase SDE3"/>
    <property type="match status" value="1"/>
</dbReference>
<organism evidence="15 16">
    <name type="scientific">Rhynchospora pubera</name>
    <dbReference type="NCBI Taxonomy" id="906938"/>
    <lineage>
        <taxon>Eukaryota</taxon>
        <taxon>Viridiplantae</taxon>
        <taxon>Streptophyta</taxon>
        <taxon>Embryophyta</taxon>
        <taxon>Tracheophyta</taxon>
        <taxon>Spermatophyta</taxon>
        <taxon>Magnoliopsida</taxon>
        <taxon>Liliopsida</taxon>
        <taxon>Poales</taxon>
        <taxon>Cyperaceae</taxon>
        <taxon>Cyperoideae</taxon>
        <taxon>Rhynchosporeae</taxon>
        <taxon>Rhynchospora</taxon>
    </lineage>
</organism>
<dbReference type="Proteomes" id="UP001140206">
    <property type="component" value="Chromosome 3"/>
</dbReference>
<dbReference type="EMBL" id="JAMFTS010000003">
    <property type="protein sequence ID" value="KAJ4772133.1"/>
    <property type="molecule type" value="Genomic_DNA"/>
</dbReference>
<keyword evidence="8" id="KW-0067">ATP-binding</keyword>
<evidence type="ECO:0000256" key="11">
    <source>
        <dbReference type="SAM" id="MobiDB-lite"/>
    </source>
</evidence>
<evidence type="ECO:0000256" key="1">
    <source>
        <dbReference type="ARBA" id="ARBA00004496"/>
    </source>
</evidence>
<evidence type="ECO:0000259" key="12">
    <source>
        <dbReference type="Pfam" id="PF13086"/>
    </source>
</evidence>
<dbReference type="GO" id="GO:0016787">
    <property type="term" value="F:hydrolase activity"/>
    <property type="evidence" value="ECO:0007669"/>
    <property type="project" value="UniProtKB-KW"/>
</dbReference>
<comment type="caution">
    <text evidence="15">The sequence shown here is derived from an EMBL/GenBank/DDBJ whole genome shotgun (WGS) entry which is preliminary data.</text>
</comment>
<dbReference type="InterPro" id="IPR027417">
    <property type="entry name" value="P-loop_NTPase"/>
</dbReference>
<dbReference type="InterPro" id="IPR041677">
    <property type="entry name" value="DNA2/NAM7_AAA_11"/>
</dbReference>
<name>A0AAV8E0U7_9POAL</name>
<keyword evidence="5" id="KW-0547">Nucleotide-binding</keyword>
<dbReference type="CDD" id="cd18038">
    <property type="entry name" value="DEXXQc_Helz-like"/>
    <property type="match status" value="1"/>
</dbReference>
<evidence type="ECO:0000256" key="10">
    <source>
        <dbReference type="ARBA" id="ARBA00047984"/>
    </source>
</evidence>
<evidence type="ECO:0000256" key="3">
    <source>
        <dbReference type="ARBA" id="ARBA00012552"/>
    </source>
</evidence>
<dbReference type="FunFam" id="3.40.50.300:FF:001295">
    <property type="entry name" value="Probable RNA helicase SDE3"/>
    <property type="match status" value="1"/>
</dbReference>
<feature type="domain" description="DNA2/NAM7 helicase helicase" evidence="12">
    <location>
        <begin position="522"/>
        <end position="594"/>
    </location>
</feature>
<evidence type="ECO:0000256" key="2">
    <source>
        <dbReference type="ARBA" id="ARBA00005601"/>
    </source>
</evidence>
<keyword evidence="6 15" id="KW-0378">Hydrolase</keyword>
<evidence type="ECO:0000313" key="15">
    <source>
        <dbReference type="EMBL" id="KAJ4772133.1"/>
    </source>
</evidence>
<keyword evidence="4" id="KW-0963">Cytoplasm</keyword>
<dbReference type="AlphaFoldDB" id="A0AAV8E0U7"/>
<proteinExistence type="inferred from homology"/>
<feature type="domain" description="DNA2/NAM7 helicase-like C-terminal" evidence="13">
    <location>
        <begin position="604"/>
        <end position="807"/>
    </location>
</feature>
<dbReference type="GO" id="GO:0003723">
    <property type="term" value="F:RNA binding"/>
    <property type="evidence" value="ECO:0007669"/>
    <property type="project" value="InterPro"/>
</dbReference>
<keyword evidence="16" id="KW-1185">Reference proteome</keyword>
<dbReference type="GO" id="GO:0031047">
    <property type="term" value="P:regulatory ncRNA-mediated gene silencing"/>
    <property type="evidence" value="ECO:0007669"/>
    <property type="project" value="UniProtKB-KW"/>
</dbReference>
<dbReference type="PANTHER" id="PTHR45418">
    <property type="entry name" value="CANCER/TESTIS ANTIGEN 55"/>
    <property type="match status" value="1"/>
</dbReference>
<evidence type="ECO:0000256" key="4">
    <source>
        <dbReference type="ARBA" id="ARBA00022490"/>
    </source>
</evidence>
<protein>
    <recommendedName>
        <fullName evidence="3">RNA helicase</fullName>
        <ecNumber evidence="3">3.6.4.13</ecNumber>
    </recommendedName>
</protein>
<dbReference type="SUPFAM" id="SSF52540">
    <property type="entry name" value="P-loop containing nucleoside triphosphate hydrolases"/>
    <property type="match status" value="1"/>
</dbReference>
<dbReference type="InterPro" id="IPR041679">
    <property type="entry name" value="DNA2/NAM7-like_C"/>
</dbReference>
<feature type="domain" description="Helicase MOV-10-like beta-barrel" evidence="14">
    <location>
        <begin position="270"/>
        <end position="354"/>
    </location>
</feature>
<dbReference type="Pfam" id="PF13087">
    <property type="entry name" value="AAA_12"/>
    <property type="match status" value="1"/>
</dbReference>
<evidence type="ECO:0000259" key="14">
    <source>
        <dbReference type="Pfam" id="PF21634"/>
    </source>
</evidence>
<dbReference type="GO" id="GO:0032574">
    <property type="term" value="F:5'-3' RNA helicase activity"/>
    <property type="evidence" value="ECO:0007669"/>
    <property type="project" value="InterPro"/>
</dbReference>
<dbReference type="CDD" id="cd18808">
    <property type="entry name" value="SF1_C_Upf1"/>
    <property type="match status" value="1"/>
</dbReference>
<evidence type="ECO:0000256" key="9">
    <source>
        <dbReference type="ARBA" id="ARBA00023158"/>
    </source>
</evidence>
<dbReference type="GO" id="GO:0005524">
    <property type="term" value="F:ATP binding"/>
    <property type="evidence" value="ECO:0007669"/>
    <property type="project" value="UniProtKB-KW"/>
</dbReference>
<evidence type="ECO:0000259" key="13">
    <source>
        <dbReference type="Pfam" id="PF13087"/>
    </source>
</evidence>
<dbReference type="Pfam" id="PF13086">
    <property type="entry name" value="AAA_11"/>
    <property type="match status" value="2"/>
</dbReference>
<feature type="region of interest" description="Disordered" evidence="11">
    <location>
        <begin position="181"/>
        <end position="201"/>
    </location>
</feature>
<dbReference type="EC" id="3.6.4.13" evidence="3"/>
<evidence type="ECO:0000256" key="6">
    <source>
        <dbReference type="ARBA" id="ARBA00022801"/>
    </source>
</evidence>
<comment type="similarity">
    <text evidence="2">Belongs to the DNA2/NAM7 helicase family. SDE3 subfamily.</text>
</comment>
<evidence type="ECO:0000256" key="5">
    <source>
        <dbReference type="ARBA" id="ARBA00022741"/>
    </source>
</evidence>
<sequence length="973" mass="110457">MSSSRRFDDDEMSVLSEKPEVGFLDFEDDRSLYDFNPLEEDGPVTITIPFPFIGGKPQSVLVGETSADKILVRNNTEEPLDIWGISIFSSNPEDSYILSVMRPPTDESDEAAKRDFIGFTRLDDRTLQPGQTFTVWLSCKPQEIGLHTSIVHFDIGDEKIERVAFLLAEDRISQALFSEKPYSRSRGQRKPPVDHSGFVPGTRLPNKHSAGGYNYNLPKYEIPLAIREMIGSGQVPDVLMEELCAKNYTQFFSTLIIWEEIHLEDEMRAYDMEAVEMKNRGHYLSLEVPGLAERRPSLVAGDYIFAKCVSADSSITSKSYQGFIHRVAADEIFLKFDKSVHLRHRNGDRYSVSFTYNRTNMRRLYKAVNSVDKLRDNLRQQLLFPSQAYSQREIRKPSFTPFNLTLNQEQRDSVAMILGCKGAPPYVIHGPPGTGKTVTLVEAILQLYSSNKKTRILVCSSSNSASDHVLVKLLALGGTLIRERDVFRLNASSRSYDDMNPEYMQFCFFDEMVFKCPPLKALMQYRVIISTYMSSATLQAEGLAQGHFSHIFLDEAGQASEPETMVPIASMSDRRTVVVLAGDPRQLGPVVFSRGAENNGLGVSYLERLFQYDCYAQGNANFVTRLVRNYRCHPAILELPSKLFYEGQLLPCKENNSEMESVYNSVGLPNKAFPVLFVGIQGCDEREGNNPSWFNRIEASKVVEIIRKIKKTDCITSADIGVITPYRQQVLKLKKALELLEMEDVKVGSVEQFQGQEREIIIISTVRSTVKHNEIDRVYQLGFLSNHRRFNVAITRARSLLVIVGNPHIISKDRHWDKLLRYCSENGSYQGCLLPEPELHEYTEEEQFSGSTYAAQYEPEQYPDQSQWNVETEHKPYLAQYQNGGTNPECSKHTWNVNAPSYQPQGKFQTGQCSQQIGPVPEQADNPDWYEHTWNDSDPVEEVQQAKPAEASASEERVFWSDLSDIKATGWDD</sequence>
<dbReference type="InterPro" id="IPR026122">
    <property type="entry name" value="MOV-10/SDE3_DEXXQ/H-box"/>
</dbReference>
<dbReference type="Pfam" id="PF21634">
    <property type="entry name" value="MOV-10_beta-barrel"/>
    <property type="match status" value="1"/>
</dbReference>